<dbReference type="PIRSF" id="PIRSF010260">
    <property type="entry name" value="UCP010260"/>
    <property type="match status" value="1"/>
</dbReference>
<feature type="region of interest" description="Disordered" evidence="1">
    <location>
        <begin position="1"/>
        <end position="25"/>
    </location>
</feature>
<accession>A0ABW0DDK3</accession>
<evidence type="ECO:0000313" key="4">
    <source>
        <dbReference type="Proteomes" id="UP001596156"/>
    </source>
</evidence>
<dbReference type="EMBL" id="JBHSKL010000036">
    <property type="protein sequence ID" value="MFC5227934.1"/>
    <property type="molecule type" value="Genomic_DNA"/>
</dbReference>
<sequence>MAGDDSASGGPPPAPGRPFGGLTYGTPGATLPQAPLWRETPPGFRRFETTVVIGRGEDAWATARDAVARWEIKRRSGFAVAPADGGGVRVRERGRYRITVGLGRFVVREPVEVVAVVDTENRCGFAYGTHRGHPVSGEEAFIVHRDDDGRVHLTLRSLTRAAPAPPWRFLFPLLLLAQRCVRERYLRALT</sequence>
<gene>
    <name evidence="3" type="ORF">ACFPN6_25840</name>
</gene>
<organism evidence="3 4">
    <name type="scientific">Streptomyces fimbriatus</name>
    <dbReference type="NCBI Taxonomy" id="68197"/>
    <lineage>
        <taxon>Bacteria</taxon>
        <taxon>Bacillati</taxon>
        <taxon>Actinomycetota</taxon>
        <taxon>Actinomycetes</taxon>
        <taxon>Kitasatosporales</taxon>
        <taxon>Streptomycetaceae</taxon>
        <taxon>Streptomyces</taxon>
    </lineage>
</organism>
<keyword evidence="4" id="KW-1185">Reference proteome</keyword>
<dbReference type="InterPro" id="IPR018960">
    <property type="entry name" value="DUF1990"/>
</dbReference>
<reference evidence="4" key="1">
    <citation type="journal article" date="2019" name="Int. J. Syst. Evol. Microbiol.">
        <title>The Global Catalogue of Microorganisms (GCM) 10K type strain sequencing project: providing services to taxonomists for standard genome sequencing and annotation.</title>
        <authorList>
            <consortium name="The Broad Institute Genomics Platform"/>
            <consortium name="The Broad Institute Genome Sequencing Center for Infectious Disease"/>
            <person name="Wu L."/>
            <person name="Ma J."/>
        </authorList>
    </citation>
    <scope>NUCLEOTIDE SEQUENCE [LARGE SCALE GENOMIC DNA]</scope>
    <source>
        <strain evidence="4">CCM 8479</strain>
    </source>
</reference>
<evidence type="ECO:0000313" key="3">
    <source>
        <dbReference type="EMBL" id="MFC5227934.1"/>
    </source>
</evidence>
<dbReference type="InterPro" id="IPR014457">
    <property type="entry name" value="UCP010260"/>
</dbReference>
<dbReference type="PANTHER" id="PTHR34202:SF1">
    <property type="entry name" value="UPF0548 PROTEIN"/>
    <property type="match status" value="1"/>
</dbReference>
<dbReference type="RefSeq" id="WP_344645106.1">
    <property type="nucleotide sequence ID" value="NZ_BAAASS010000013.1"/>
</dbReference>
<dbReference type="Pfam" id="PF09348">
    <property type="entry name" value="DUF1990"/>
    <property type="match status" value="1"/>
</dbReference>
<dbReference type="PANTHER" id="PTHR34202">
    <property type="entry name" value="UPF0548 PROTEIN"/>
    <property type="match status" value="1"/>
</dbReference>
<name>A0ABW0DDK3_STRFI</name>
<evidence type="ECO:0000256" key="1">
    <source>
        <dbReference type="SAM" id="MobiDB-lite"/>
    </source>
</evidence>
<proteinExistence type="predicted"/>
<feature type="domain" description="DUF1990" evidence="2">
    <location>
        <begin position="38"/>
        <end position="188"/>
    </location>
</feature>
<dbReference type="Proteomes" id="UP001596156">
    <property type="component" value="Unassembled WGS sequence"/>
</dbReference>
<evidence type="ECO:0000259" key="2">
    <source>
        <dbReference type="Pfam" id="PF09348"/>
    </source>
</evidence>
<comment type="caution">
    <text evidence="3">The sequence shown here is derived from an EMBL/GenBank/DDBJ whole genome shotgun (WGS) entry which is preliminary data.</text>
</comment>
<protein>
    <submittedName>
        <fullName evidence="3">DUF1990 domain-containing protein</fullName>
    </submittedName>
</protein>